<dbReference type="Proteomes" id="UP000828941">
    <property type="component" value="Chromosome 11"/>
</dbReference>
<sequence>MDGLEEAKGILVLAATNRPYAIDAALMRPGRFDLVLYVPPPDLEARYEILCVHTRNMEVGSDVNLRRIAEDTELFTGAELEGLCKEAGIVALREDISAAVVCDRHFRIAKNSLNPALTKAEIHRYSSFMKTSSSVSRGHSESSSEEDMKKRSRLLPLSLVRVGIFSFVLLAAAKYFIMHGQETERELAIT</sequence>
<dbReference type="EMBL" id="CM039436">
    <property type="protein sequence ID" value="KAI4313816.1"/>
    <property type="molecule type" value="Genomic_DNA"/>
</dbReference>
<protein>
    <submittedName>
        <fullName evidence="1">Uncharacterized protein</fullName>
    </submittedName>
</protein>
<name>A0ACB9LR55_BAUVA</name>
<comment type="caution">
    <text evidence="1">The sequence shown here is derived from an EMBL/GenBank/DDBJ whole genome shotgun (WGS) entry which is preliminary data.</text>
</comment>
<proteinExistence type="predicted"/>
<evidence type="ECO:0000313" key="1">
    <source>
        <dbReference type="EMBL" id="KAI4313816.1"/>
    </source>
</evidence>
<keyword evidence="2" id="KW-1185">Reference proteome</keyword>
<accession>A0ACB9LR55</accession>
<reference evidence="1 2" key="1">
    <citation type="journal article" date="2022" name="DNA Res.">
        <title>Chromosomal-level genome assembly of the orchid tree Bauhinia variegata (Leguminosae; Cercidoideae) supports the allotetraploid origin hypothesis of Bauhinia.</title>
        <authorList>
            <person name="Zhong Y."/>
            <person name="Chen Y."/>
            <person name="Zheng D."/>
            <person name="Pang J."/>
            <person name="Liu Y."/>
            <person name="Luo S."/>
            <person name="Meng S."/>
            <person name="Qian L."/>
            <person name="Wei D."/>
            <person name="Dai S."/>
            <person name="Zhou R."/>
        </authorList>
    </citation>
    <scope>NUCLEOTIDE SEQUENCE [LARGE SCALE GENOMIC DNA]</scope>
    <source>
        <strain evidence="1">BV-YZ2020</strain>
    </source>
</reference>
<evidence type="ECO:0000313" key="2">
    <source>
        <dbReference type="Proteomes" id="UP000828941"/>
    </source>
</evidence>
<organism evidence="1 2">
    <name type="scientific">Bauhinia variegata</name>
    <name type="common">Purple orchid tree</name>
    <name type="synonym">Phanera variegata</name>
    <dbReference type="NCBI Taxonomy" id="167791"/>
    <lineage>
        <taxon>Eukaryota</taxon>
        <taxon>Viridiplantae</taxon>
        <taxon>Streptophyta</taxon>
        <taxon>Embryophyta</taxon>
        <taxon>Tracheophyta</taxon>
        <taxon>Spermatophyta</taxon>
        <taxon>Magnoliopsida</taxon>
        <taxon>eudicotyledons</taxon>
        <taxon>Gunneridae</taxon>
        <taxon>Pentapetalae</taxon>
        <taxon>rosids</taxon>
        <taxon>fabids</taxon>
        <taxon>Fabales</taxon>
        <taxon>Fabaceae</taxon>
        <taxon>Cercidoideae</taxon>
        <taxon>Cercideae</taxon>
        <taxon>Bauhiniinae</taxon>
        <taxon>Bauhinia</taxon>
    </lineage>
</organism>
<gene>
    <name evidence="1" type="ORF">L6164_026766</name>
</gene>